<gene>
    <name evidence="4" type="ORF">CC117_29610</name>
</gene>
<keyword evidence="5" id="KW-1185">Reference proteome</keyword>
<dbReference type="AlphaFoldDB" id="A0A1S1Q4K4"/>
<feature type="compositionally biased region" description="Low complexity" evidence="1">
    <location>
        <begin position="255"/>
        <end position="266"/>
    </location>
</feature>
<keyword evidence="4" id="KW-0969">Cilium</keyword>
<feature type="transmembrane region" description="Helical" evidence="2">
    <location>
        <begin position="34"/>
        <end position="54"/>
    </location>
</feature>
<evidence type="ECO:0000313" key="4">
    <source>
        <dbReference type="EMBL" id="OHV28880.1"/>
    </source>
</evidence>
<keyword evidence="2" id="KW-1133">Transmembrane helix</keyword>
<keyword evidence="2" id="KW-0472">Membrane</keyword>
<feature type="domain" description="SAF" evidence="3">
    <location>
        <begin position="61"/>
        <end position="126"/>
    </location>
</feature>
<evidence type="ECO:0000256" key="1">
    <source>
        <dbReference type="SAM" id="MobiDB-lite"/>
    </source>
</evidence>
<feature type="region of interest" description="Disordered" evidence="1">
    <location>
        <begin position="1"/>
        <end position="26"/>
    </location>
</feature>
<keyword evidence="2" id="KW-0812">Transmembrane</keyword>
<evidence type="ECO:0000256" key="2">
    <source>
        <dbReference type="SAM" id="Phobius"/>
    </source>
</evidence>
<keyword evidence="4" id="KW-0966">Cell projection</keyword>
<feature type="region of interest" description="Disordered" evidence="1">
    <location>
        <begin position="247"/>
        <end position="266"/>
    </location>
</feature>
<feature type="compositionally biased region" description="Gly residues" evidence="1">
    <location>
        <begin position="168"/>
        <end position="177"/>
    </location>
</feature>
<organism evidence="4 5">
    <name type="scientific">Parafrankia colletiae</name>
    <dbReference type="NCBI Taxonomy" id="573497"/>
    <lineage>
        <taxon>Bacteria</taxon>
        <taxon>Bacillati</taxon>
        <taxon>Actinomycetota</taxon>
        <taxon>Actinomycetes</taxon>
        <taxon>Frankiales</taxon>
        <taxon>Frankiaceae</taxon>
        <taxon>Parafrankia</taxon>
    </lineage>
</organism>
<dbReference type="SMART" id="SM00858">
    <property type="entry name" value="SAF"/>
    <property type="match status" value="1"/>
</dbReference>
<dbReference type="EMBL" id="MBLM01000169">
    <property type="protein sequence ID" value="OHV28880.1"/>
    <property type="molecule type" value="Genomic_DNA"/>
</dbReference>
<evidence type="ECO:0000259" key="3">
    <source>
        <dbReference type="SMART" id="SM00858"/>
    </source>
</evidence>
<sequence length="266" mass="27181">MTELTIAPARPEPTPPVPPSPPARRLGRRRWRDSRLLVGVLLVLVSVVAGARLFTAADQTRQWVVAAADLPAGHLIVEKDLRTVSAHLDGATSGRYYPGDRRGDLVGAALARPVNAGELVSGADFAGSGAPATRLVPVIVKSGRVPVLAPGDHVDVFVYQPDGAPPADGGGGTGAEGAAGTDGPAAGEPVTGGAGVEIQVLHDVEFVAEDRLSGGDRSLSLRVPVDDAIRAVAASQSERVDIVKLERDARGEVGSSGPSAAPGYGR</sequence>
<proteinExistence type="predicted"/>
<feature type="compositionally biased region" description="Pro residues" evidence="1">
    <location>
        <begin position="10"/>
        <end position="22"/>
    </location>
</feature>
<accession>A0A1S1Q4K4</accession>
<protein>
    <submittedName>
        <fullName evidence="4">Flagellar biosynthesis protein FlgA</fullName>
    </submittedName>
</protein>
<dbReference type="OrthoDB" id="3210293at2"/>
<dbReference type="RefSeq" id="WP_071091468.1">
    <property type="nucleotide sequence ID" value="NZ_MBLM01000169.1"/>
</dbReference>
<name>A0A1S1Q4K4_9ACTN</name>
<comment type="caution">
    <text evidence="4">The sequence shown here is derived from an EMBL/GenBank/DDBJ whole genome shotgun (WGS) entry which is preliminary data.</text>
</comment>
<dbReference type="Proteomes" id="UP000179627">
    <property type="component" value="Unassembled WGS sequence"/>
</dbReference>
<feature type="compositionally biased region" description="Low complexity" evidence="1">
    <location>
        <begin position="178"/>
        <end position="189"/>
    </location>
</feature>
<dbReference type="InterPro" id="IPR013974">
    <property type="entry name" value="SAF"/>
</dbReference>
<reference evidence="5" key="1">
    <citation type="submission" date="2016-07" db="EMBL/GenBank/DDBJ databases">
        <title>Sequence Frankia sp. strain CcI1.17.</title>
        <authorList>
            <person name="Ghodhbane-Gtari F."/>
            <person name="Swanson E."/>
            <person name="Gueddou A."/>
            <person name="Morris K."/>
            <person name="Hezbri K."/>
            <person name="Ktari A."/>
            <person name="Nouioui I."/>
            <person name="Abebe-Akele F."/>
            <person name="Simpson S."/>
            <person name="Thomas K."/>
            <person name="Gtari M."/>
            <person name="Tisa L.S."/>
            <person name="Hurst S."/>
        </authorList>
    </citation>
    <scope>NUCLEOTIDE SEQUENCE [LARGE SCALE GENOMIC DNA]</scope>
    <source>
        <strain evidence="5">Cc1.17</strain>
    </source>
</reference>
<evidence type="ECO:0000313" key="5">
    <source>
        <dbReference type="Proteomes" id="UP000179627"/>
    </source>
</evidence>
<dbReference type="CDD" id="cd11614">
    <property type="entry name" value="SAF_CpaB_FlgA_like"/>
    <property type="match status" value="1"/>
</dbReference>
<keyword evidence="4" id="KW-0282">Flagellum</keyword>
<dbReference type="Pfam" id="PF08666">
    <property type="entry name" value="SAF"/>
    <property type="match status" value="1"/>
</dbReference>
<feature type="region of interest" description="Disordered" evidence="1">
    <location>
        <begin position="161"/>
        <end position="190"/>
    </location>
</feature>